<accession>A0AAW8RNT0</accession>
<feature type="binding site" evidence="1">
    <location>
        <position position="37"/>
    </location>
    <ligand>
        <name>substrate</name>
    </ligand>
</feature>
<dbReference type="Pfam" id="PF00300">
    <property type="entry name" value="His_Phos_1"/>
    <property type="match status" value="1"/>
</dbReference>
<protein>
    <submittedName>
        <fullName evidence="2">Phosphoglycerate mutase family protein</fullName>
    </submittedName>
</protein>
<evidence type="ECO:0000256" key="1">
    <source>
        <dbReference type="PIRSR" id="PIRSR613078-2"/>
    </source>
</evidence>
<dbReference type="AlphaFoldDB" id="A0AAW8RNT0"/>
<dbReference type="RefSeq" id="WP_083291821.1">
    <property type="nucleotide sequence ID" value="NZ_CAAKOC010000046.1"/>
</dbReference>
<dbReference type="EMBL" id="JARPWH010000009">
    <property type="protein sequence ID" value="MDT2401608.1"/>
    <property type="molecule type" value="Genomic_DNA"/>
</dbReference>
<comment type="caution">
    <text evidence="2">The sequence shown here is derived from an EMBL/GenBank/DDBJ whole genome shotgun (WGS) entry which is preliminary data.</text>
</comment>
<reference evidence="2" key="1">
    <citation type="submission" date="2023-03" db="EMBL/GenBank/DDBJ databases">
        <authorList>
            <person name="Shen W."/>
            <person name="Cai J."/>
        </authorList>
    </citation>
    <scope>NUCLEOTIDE SEQUENCE</scope>
    <source>
        <strain evidence="2">P33-2</strain>
    </source>
</reference>
<proteinExistence type="predicted"/>
<dbReference type="SUPFAM" id="SSF53254">
    <property type="entry name" value="Phosphoglycerate mutase-like"/>
    <property type="match status" value="1"/>
</dbReference>
<dbReference type="Proteomes" id="UP001260773">
    <property type="component" value="Unassembled WGS sequence"/>
</dbReference>
<dbReference type="InterPro" id="IPR013078">
    <property type="entry name" value="His_Pase_superF_clade-1"/>
</dbReference>
<dbReference type="Gene3D" id="3.40.50.1240">
    <property type="entry name" value="Phosphoglycerate mutase-like"/>
    <property type="match status" value="1"/>
</dbReference>
<evidence type="ECO:0000313" key="3">
    <source>
        <dbReference type="Proteomes" id="UP001260773"/>
    </source>
</evidence>
<name>A0AAW8RNT0_ENTAV</name>
<gene>
    <name evidence="2" type="ORF">P7D43_04425</name>
</gene>
<dbReference type="InterPro" id="IPR029033">
    <property type="entry name" value="His_PPase_superfam"/>
</dbReference>
<evidence type="ECO:0000313" key="2">
    <source>
        <dbReference type="EMBL" id="MDT2401608.1"/>
    </source>
</evidence>
<organism evidence="2 3">
    <name type="scientific">Enterococcus avium</name>
    <name type="common">Streptococcus avium</name>
    <dbReference type="NCBI Taxonomy" id="33945"/>
    <lineage>
        <taxon>Bacteria</taxon>
        <taxon>Bacillati</taxon>
        <taxon>Bacillota</taxon>
        <taxon>Bacilli</taxon>
        <taxon>Lactobacillales</taxon>
        <taxon>Enterococcaceae</taxon>
        <taxon>Enterococcus</taxon>
    </lineage>
</organism>
<dbReference type="CDD" id="cd07067">
    <property type="entry name" value="HP_PGM_like"/>
    <property type="match status" value="1"/>
</dbReference>
<sequence>MNTPFTEKEIEVAEQLRKGLKKEKVNFVSIYSSDSGRARETADVVLEASGQNDLDLNKDERLRESCFGIHEGDADDNIWRPVTKSLGSQSLEAWRASDKFSVKEGLDELAKIDSSKQAESFGKVRKKNAGSTKRYHRRNRSRWLRECADYGSWHFHLINAL</sequence>